<keyword evidence="2" id="KW-0812">Transmembrane</keyword>
<protein>
    <submittedName>
        <fullName evidence="3">Uncharacterized protein</fullName>
    </submittedName>
</protein>
<keyword evidence="2" id="KW-0472">Membrane</keyword>
<feature type="transmembrane region" description="Helical" evidence="2">
    <location>
        <begin position="52"/>
        <end position="72"/>
    </location>
</feature>
<proteinExistence type="predicted"/>
<feature type="transmembrane region" description="Helical" evidence="2">
    <location>
        <begin position="131"/>
        <end position="152"/>
    </location>
</feature>
<feature type="region of interest" description="Disordered" evidence="1">
    <location>
        <begin position="366"/>
        <end position="398"/>
    </location>
</feature>
<keyword evidence="2" id="KW-1133">Transmembrane helix</keyword>
<sequence length="398" mass="41945">MEAIASVVQSGLKSILADAGTFSLLVHAVSLTFSSLTLNGEAAKRKASSPTATVAHFLLALASLVSVLHPLATSDDAGRLFKDGVAKLQKHGGPPTLSLAAFTSTGKGSVFEFIAIARDTFLSGKPALRLYMYRILVGGASFAVIASALPVLVMGKRAAKTMGLLLFVLLFSLVSCAGTLYLVSIPIALSPTVFSVAAFFIEMSAAILLGFAPSSFSSYMSADFRVLSRAIWLYKWGTENKLDVAWPIQPAMLPRIAMAAAAVTLAFTLLRKLNPVLAVSGASLLGFVYFMPNPSMALAQGFLFVVIMSPATSGLTFLVSFNAMAYISLQLCGAVPLDSMLTSTIGILLAIAFSFGGYFFTPAADTSTSASVESEKIGEKEDEKDKREGVAKVEVEEE</sequence>
<evidence type="ECO:0000313" key="3">
    <source>
        <dbReference type="EMBL" id="CAE0266674.1"/>
    </source>
</evidence>
<evidence type="ECO:0000256" key="1">
    <source>
        <dbReference type="SAM" id="MobiDB-lite"/>
    </source>
</evidence>
<feature type="transmembrane region" description="Helical" evidence="2">
    <location>
        <begin position="20"/>
        <end position="40"/>
    </location>
</feature>
<feature type="transmembrane region" description="Helical" evidence="2">
    <location>
        <begin position="302"/>
        <end position="327"/>
    </location>
</feature>
<feature type="transmembrane region" description="Helical" evidence="2">
    <location>
        <begin position="273"/>
        <end position="290"/>
    </location>
</feature>
<feature type="compositionally biased region" description="Basic and acidic residues" evidence="1">
    <location>
        <begin position="373"/>
        <end position="398"/>
    </location>
</feature>
<organism evidence="3">
    <name type="scientific">Palpitomonas bilix</name>
    <dbReference type="NCBI Taxonomy" id="652834"/>
    <lineage>
        <taxon>Eukaryota</taxon>
        <taxon>Eukaryota incertae sedis</taxon>
    </lineage>
</organism>
<feature type="transmembrane region" description="Helical" evidence="2">
    <location>
        <begin position="339"/>
        <end position="360"/>
    </location>
</feature>
<evidence type="ECO:0000256" key="2">
    <source>
        <dbReference type="SAM" id="Phobius"/>
    </source>
</evidence>
<reference evidence="3" key="1">
    <citation type="submission" date="2021-01" db="EMBL/GenBank/DDBJ databases">
        <authorList>
            <person name="Corre E."/>
            <person name="Pelletier E."/>
            <person name="Niang G."/>
            <person name="Scheremetjew M."/>
            <person name="Finn R."/>
            <person name="Kale V."/>
            <person name="Holt S."/>
            <person name="Cochrane G."/>
            <person name="Meng A."/>
            <person name="Brown T."/>
            <person name="Cohen L."/>
        </authorList>
    </citation>
    <scope>NUCLEOTIDE SEQUENCE</scope>
    <source>
        <strain evidence="3">NIES-2562</strain>
    </source>
</reference>
<name>A0A7S3LVK6_9EUKA</name>
<gene>
    <name evidence="3" type="ORF">PBIL07802_LOCUS29016</name>
</gene>
<dbReference type="AlphaFoldDB" id="A0A7S3LVK6"/>
<feature type="transmembrane region" description="Helical" evidence="2">
    <location>
        <begin position="164"/>
        <end position="187"/>
    </location>
</feature>
<accession>A0A7S3LVK6</accession>
<feature type="transmembrane region" description="Helical" evidence="2">
    <location>
        <begin position="193"/>
        <end position="212"/>
    </location>
</feature>
<dbReference type="EMBL" id="HBIB01044417">
    <property type="protein sequence ID" value="CAE0266674.1"/>
    <property type="molecule type" value="Transcribed_RNA"/>
</dbReference>